<evidence type="ECO:0000313" key="2">
    <source>
        <dbReference type="EMBL" id="GMI48058.1"/>
    </source>
</evidence>
<dbReference type="AlphaFoldDB" id="A0A9W7LFE1"/>
<evidence type="ECO:0000313" key="3">
    <source>
        <dbReference type="Proteomes" id="UP001165065"/>
    </source>
</evidence>
<comment type="caution">
    <text evidence="2">The sequence shown here is derived from an EMBL/GenBank/DDBJ whole genome shotgun (WGS) entry which is preliminary data.</text>
</comment>
<name>A0A9W7LFE1_9STRA</name>
<dbReference type="EMBL" id="BRYA01000372">
    <property type="protein sequence ID" value="GMI48058.1"/>
    <property type="molecule type" value="Genomic_DNA"/>
</dbReference>
<organism evidence="2 3">
    <name type="scientific">Triparma columacea</name>
    <dbReference type="NCBI Taxonomy" id="722753"/>
    <lineage>
        <taxon>Eukaryota</taxon>
        <taxon>Sar</taxon>
        <taxon>Stramenopiles</taxon>
        <taxon>Ochrophyta</taxon>
        <taxon>Bolidophyceae</taxon>
        <taxon>Parmales</taxon>
        <taxon>Triparmaceae</taxon>
        <taxon>Triparma</taxon>
    </lineage>
</organism>
<dbReference type="OrthoDB" id="193132at2759"/>
<proteinExistence type="predicted"/>
<protein>
    <submittedName>
        <fullName evidence="2">Uncharacterized protein</fullName>
    </submittedName>
</protein>
<gene>
    <name evidence="2" type="ORF">TrCOL_g11421</name>
</gene>
<accession>A0A9W7LFE1</accession>
<keyword evidence="3" id="KW-1185">Reference proteome</keyword>
<reference evidence="3" key="1">
    <citation type="journal article" date="2023" name="Commun. Biol.">
        <title>Genome analysis of Parmales, the sister group of diatoms, reveals the evolutionary specialization of diatoms from phago-mixotrophs to photoautotrophs.</title>
        <authorList>
            <person name="Ban H."/>
            <person name="Sato S."/>
            <person name="Yoshikawa S."/>
            <person name="Yamada K."/>
            <person name="Nakamura Y."/>
            <person name="Ichinomiya M."/>
            <person name="Sato N."/>
            <person name="Blanc-Mathieu R."/>
            <person name="Endo H."/>
            <person name="Kuwata A."/>
            <person name="Ogata H."/>
        </authorList>
    </citation>
    <scope>NUCLEOTIDE SEQUENCE [LARGE SCALE GENOMIC DNA]</scope>
</reference>
<evidence type="ECO:0000256" key="1">
    <source>
        <dbReference type="SAM" id="MobiDB-lite"/>
    </source>
</evidence>
<feature type="region of interest" description="Disordered" evidence="1">
    <location>
        <begin position="15"/>
        <end position="50"/>
    </location>
</feature>
<sequence length="130" mass="14826">MSSFEIPPQLRAELDKLPITRQPSSYKSRVKTDAQLAKSSGSLPPPPASNIEVMTERFADSLTKELGDDDFHQRLLQFATDSTFGLRLQSKGSGEEFLKLFKAEHRKYMKGMKKGDIEKFLERRENSFGR</sequence>
<dbReference type="Proteomes" id="UP001165065">
    <property type="component" value="Unassembled WGS sequence"/>
</dbReference>